<dbReference type="EMBL" id="KZ679008">
    <property type="protein sequence ID" value="PSS22762.1"/>
    <property type="molecule type" value="Genomic_DNA"/>
</dbReference>
<protein>
    <recommendedName>
        <fullName evidence="1">NAD-dependent epimerase/dehydratase domain-containing protein</fullName>
    </recommendedName>
</protein>
<dbReference type="Proteomes" id="UP000241818">
    <property type="component" value="Unassembled WGS sequence"/>
</dbReference>
<keyword evidence="3" id="KW-1185">Reference proteome</keyword>
<organism evidence="2 3">
    <name type="scientific">Amorphotheca resinae ATCC 22711</name>
    <dbReference type="NCBI Taxonomy" id="857342"/>
    <lineage>
        <taxon>Eukaryota</taxon>
        <taxon>Fungi</taxon>
        <taxon>Dikarya</taxon>
        <taxon>Ascomycota</taxon>
        <taxon>Pezizomycotina</taxon>
        <taxon>Leotiomycetes</taxon>
        <taxon>Helotiales</taxon>
        <taxon>Amorphothecaceae</taxon>
        <taxon>Amorphotheca</taxon>
    </lineage>
</organism>
<name>A0A2T3B7E1_AMORE</name>
<dbReference type="InterPro" id="IPR051783">
    <property type="entry name" value="NAD(P)-dependent_oxidoreduct"/>
</dbReference>
<proteinExistence type="predicted"/>
<dbReference type="PANTHER" id="PTHR48079">
    <property type="entry name" value="PROTEIN YEEZ"/>
    <property type="match status" value="1"/>
</dbReference>
<dbReference type="AlphaFoldDB" id="A0A2T3B7E1"/>
<dbReference type="GO" id="GO:0004029">
    <property type="term" value="F:aldehyde dehydrogenase (NAD+) activity"/>
    <property type="evidence" value="ECO:0007669"/>
    <property type="project" value="TreeGrafter"/>
</dbReference>
<evidence type="ECO:0000259" key="1">
    <source>
        <dbReference type="Pfam" id="PF01370"/>
    </source>
</evidence>
<feature type="domain" description="NAD-dependent epimerase/dehydratase" evidence="1">
    <location>
        <begin position="4"/>
        <end position="222"/>
    </location>
</feature>
<evidence type="ECO:0000313" key="3">
    <source>
        <dbReference type="Proteomes" id="UP000241818"/>
    </source>
</evidence>
<dbReference type="InterPro" id="IPR001509">
    <property type="entry name" value="Epimerase_deHydtase"/>
</dbReference>
<accession>A0A2T3B7E1</accession>
<dbReference type="FunCoup" id="A0A2T3B7E1">
    <property type="interactions" value="23"/>
</dbReference>
<dbReference type="GeneID" id="36570466"/>
<gene>
    <name evidence="2" type="ORF">M430DRAFT_135010</name>
</gene>
<dbReference type="STRING" id="857342.A0A2T3B7E1"/>
<evidence type="ECO:0000313" key="2">
    <source>
        <dbReference type="EMBL" id="PSS22762.1"/>
    </source>
</evidence>
<sequence>MQLFITGATGYIGRVITEQAVAAGHTVRGLSRHDAGDALLRSLGATPVRGDLSTLAILQRESSRADAVLHLAYIHDWARDYSEILRIDGAAVDALASPLQGTQKPLVITSGTLAVEADAEGKETIEESPLAKNLVVDRAKSERHALSWKEKGVRVMAIRLPPYVYGRAGKGFLVLWMQTAVDAGEAVYIGDGAQRTAGVHVDDAAALFLLAAQGGKAGDVFNGNSSNNITAREMAEAVGDVVKVPVRSVSVDEAAAKLGPLLTMLAQTENRPSYRKAVEKLGWQPRGIDMLTDLRSGSYVEIAKKMQEGSTGAKSKVV</sequence>
<dbReference type="InParanoid" id="A0A2T3B7E1"/>
<reference evidence="2 3" key="1">
    <citation type="journal article" date="2018" name="New Phytol.">
        <title>Comparative genomics and transcriptomics depict ericoid mycorrhizal fungi as versatile saprotrophs and plant mutualists.</title>
        <authorList>
            <person name="Martino E."/>
            <person name="Morin E."/>
            <person name="Grelet G.A."/>
            <person name="Kuo A."/>
            <person name="Kohler A."/>
            <person name="Daghino S."/>
            <person name="Barry K.W."/>
            <person name="Cichocki N."/>
            <person name="Clum A."/>
            <person name="Dockter R.B."/>
            <person name="Hainaut M."/>
            <person name="Kuo R.C."/>
            <person name="LaButti K."/>
            <person name="Lindahl B.D."/>
            <person name="Lindquist E.A."/>
            <person name="Lipzen A."/>
            <person name="Khouja H.R."/>
            <person name="Magnuson J."/>
            <person name="Murat C."/>
            <person name="Ohm R.A."/>
            <person name="Singer S.W."/>
            <person name="Spatafora J.W."/>
            <person name="Wang M."/>
            <person name="Veneault-Fourrey C."/>
            <person name="Henrissat B."/>
            <person name="Grigoriev I.V."/>
            <person name="Martin F.M."/>
            <person name="Perotto S."/>
        </authorList>
    </citation>
    <scope>NUCLEOTIDE SEQUENCE [LARGE SCALE GENOMIC DNA]</scope>
    <source>
        <strain evidence="2 3">ATCC 22711</strain>
    </source>
</reference>
<dbReference type="Gene3D" id="3.40.50.720">
    <property type="entry name" value="NAD(P)-binding Rossmann-like Domain"/>
    <property type="match status" value="1"/>
</dbReference>
<dbReference type="OrthoDB" id="10262413at2759"/>
<dbReference type="SUPFAM" id="SSF51735">
    <property type="entry name" value="NAD(P)-binding Rossmann-fold domains"/>
    <property type="match status" value="1"/>
</dbReference>
<dbReference type="PANTHER" id="PTHR48079:SF5">
    <property type="entry name" value="DEPENDENT EPIMERASE_DEHYDRATASE, PUTATIVE (AFU_ORTHOLOGUE AFUA_7G00180)-RELATED"/>
    <property type="match status" value="1"/>
</dbReference>
<dbReference type="InterPro" id="IPR036291">
    <property type="entry name" value="NAD(P)-bd_dom_sf"/>
</dbReference>
<dbReference type="Pfam" id="PF01370">
    <property type="entry name" value="Epimerase"/>
    <property type="match status" value="1"/>
</dbReference>
<dbReference type="RefSeq" id="XP_024722808.1">
    <property type="nucleotide sequence ID" value="XM_024862385.1"/>
</dbReference>
<dbReference type="GO" id="GO:0005737">
    <property type="term" value="C:cytoplasm"/>
    <property type="evidence" value="ECO:0007669"/>
    <property type="project" value="TreeGrafter"/>
</dbReference>